<dbReference type="Proteomes" id="UP000285569">
    <property type="component" value="Unassembled WGS sequence"/>
</dbReference>
<comment type="caution">
    <text evidence="1">The sequence shown here is derived from an EMBL/GenBank/DDBJ whole genome shotgun (WGS) entry which is preliminary data.</text>
</comment>
<proteinExistence type="predicted"/>
<gene>
    <name evidence="1" type="ORF">DLM77_18575</name>
</gene>
<accession>A0ABX9LZI8</accession>
<organism evidence="1 2">
    <name type="scientific">Leptospira yasudae</name>
    <dbReference type="NCBI Taxonomy" id="2202201"/>
    <lineage>
        <taxon>Bacteria</taxon>
        <taxon>Pseudomonadati</taxon>
        <taxon>Spirochaetota</taxon>
        <taxon>Spirochaetia</taxon>
        <taxon>Leptospirales</taxon>
        <taxon>Leptospiraceae</taxon>
        <taxon>Leptospira</taxon>
    </lineage>
</organism>
<evidence type="ECO:0000313" key="2">
    <source>
        <dbReference type="Proteomes" id="UP000285569"/>
    </source>
</evidence>
<reference evidence="2" key="1">
    <citation type="submission" date="2018-05" db="EMBL/GenBank/DDBJ databases">
        <title>Leptospira yasudae sp. nov. and Leptospira stimsonii sp. nov., two pathogenic species of the genus Leptospira isolated from environmental sources.</title>
        <authorList>
            <person name="Casanovas-Massana A."/>
            <person name="Hamond C."/>
            <person name="Santos L.A."/>
            <person name="Hacker K.P."/>
            <person name="Balassiano I."/>
            <person name="Medeiros M.A."/>
            <person name="Reis M.G."/>
            <person name="Ko A.I."/>
            <person name="Wunder E.A."/>
        </authorList>
    </citation>
    <scope>NUCLEOTIDE SEQUENCE [LARGE SCALE GENOMIC DNA]</scope>
    <source>
        <strain evidence="2">B21</strain>
    </source>
</reference>
<dbReference type="EMBL" id="QHCR01000009">
    <property type="protein sequence ID" value="RHX78071.1"/>
    <property type="molecule type" value="Genomic_DNA"/>
</dbReference>
<protein>
    <submittedName>
        <fullName evidence="1">Uncharacterized protein</fullName>
    </submittedName>
</protein>
<evidence type="ECO:0000313" key="1">
    <source>
        <dbReference type="EMBL" id="RHX78071.1"/>
    </source>
</evidence>
<sequence length="65" mass="7817">MSQFRMKFVIGKNEMRIIKPFRERDRTEALSENCKLLCLTAYDRRTKKSNERVWKKIAKKGNAPR</sequence>
<keyword evidence="2" id="KW-1185">Reference proteome</keyword>
<name>A0ABX9LZI8_9LEPT</name>
<reference evidence="1 2" key="2">
    <citation type="journal article" date="2020" name="Int. J. Syst. Evol. Microbiol.">
        <title>Leptospira yasudae sp. nov. and Leptospira stimsonii sp. nov., two new species of the pathogenic group isolated from environmental sources.</title>
        <authorList>
            <person name="Casanovas-Massana A."/>
            <person name="Hamond C."/>
            <person name="Santos L.A."/>
            <person name="de Oliveira D."/>
            <person name="Hacker K.P."/>
            <person name="Balassiano I."/>
            <person name="Costa F."/>
            <person name="Medeiros M.A."/>
            <person name="Reis M.G."/>
            <person name="Ko A.I."/>
            <person name="Wunder E.A."/>
        </authorList>
    </citation>
    <scope>NUCLEOTIDE SEQUENCE [LARGE SCALE GENOMIC DNA]</scope>
    <source>
        <strain evidence="1 2">B21</strain>
    </source>
</reference>